<dbReference type="Proteomes" id="UP001597227">
    <property type="component" value="Unassembled WGS sequence"/>
</dbReference>
<feature type="compositionally biased region" description="Basic and acidic residues" evidence="1">
    <location>
        <begin position="10"/>
        <end position="27"/>
    </location>
</feature>
<comment type="caution">
    <text evidence="2">The sequence shown here is derived from an EMBL/GenBank/DDBJ whole genome shotgun (WGS) entry which is preliminary data.</text>
</comment>
<accession>A0ABW4MRP4</accession>
<reference evidence="3" key="1">
    <citation type="journal article" date="2019" name="Int. J. Syst. Evol. Microbiol.">
        <title>The Global Catalogue of Microorganisms (GCM) 10K type strain sequencing project: providing services to taxonomists for standard genome sequencing and annotation.</title>
        <authorList>
            <consortium name="The Broad Institute Genomics Platform"/>
            <consortium name="The Broad Institute Genome Sequencing Center for Infectious Disease"/>
            <person name="Wu L."/>
            <person name="Ma J."/>
        </authorList>
    </citation>
    <scope>NUCLEOTIDE SEQUENCE [LARGE SCALE GENOMIC DNA]</scope>
    <source>
        <strain evidence="3">CCUG 15531</strain>
    </source>
</reference>
<keyword evidence="3" id="KW-1185">Reference proteome</keyword>
<evidence type="ECO:0000256" key="1">
    <source>
        <dbReference type="SAM" id="MobiDB-lite"/>
    </source>
</evidence>
<name>A0ABW4MRP4_9BACI</name>
<evidence type="ECO:0000313" key="2">
    <source>
        <dbReference type="EMBL" id="MFD1779665.1"/>
    </source>
</evidence>
<dbReference type="RefSeq" id="WP_388039029.1">
    <property type="nucleotide sequence ID" value="NZ_JBHUEK010000020.1"/>
</dbReference>
<sequence length="92" mass="10707">MSNENENEDLDLKQESEHDSFKTDPFDRLMFGPRGTRRHKNKVPDENSNQSNSDGVDLNHLMEQISDIMTSIDKIKPALKDLSPLLDYFRKK</sequence>
<feature type="region of interest" description="Disordered" evidence="1">
    <location>
        <begin position="1"/>
        <end position="57"/>
    </location>
</feature>
<gene>
    <name evidence="2" type="ORF">ACFSFW_13455</name>
</gene>
<evidence type="ECO:0000313" key="3">
    <source>
        <dbReference type="Proteomes" id="UP001597227"/>
    </source>
</evidence>
<dbReference type="EMBL" id="JBHUEK010000020">
    <property type="protein sequence ID" value="MFD1779665.1"/>
    <property type="molecule type" value="Genomic_DNA"/>
</dbReference>
<proteinExistence type="predicted"/>
<organism evidence="2 3">
    <name type="scientific">Fredinandcohnia salidurans</name>
    <dbReference type="NCBI Taxonomy" id="2595041"/>
    <lineage>
        <taxon>Bacteria</taxon>
        <taxon>Bacillati</taxon>
        <taxon>Bacillota</taxon>
        <taxon>Bacilli</taxon>
        <taxon>Bacillales</taxon>
        <taxon>Bacillaceae</taxon>
        <taxon>Fredinandcohnia</taxon>
    </lineage>
</organism>
<protein>
    <submittedName>
        <fullName evidence="2">Uncharacterized protein</fullName>
    </submittedName>
</protein>